<reference evidence="1" key="1">
    <citation type="submission" date="2015-06" db="UniProtKB">
        <authorList>
            <consortium name="EnsemblPlants"/>
        </authorList>
    </citation>
    <scope>IDENTIFICATION</scope>
</reference>
<organism evidence="1">
    <name type="scientific">Aegilops tauschii</name>
    <name type="common">Tausch's goatgrass</name>
    <name type="synonym">Aegilops squarrosa</name>
    <dbReference type="NCBI Taxonomy" id="37682"/>
    <lineage>
        <taxon>Eukaryota</taxon>
        <taxon>Viridiplantae</taxon>
        <taxon>Streptophyta</taxon>
        <taxon>Embryophyta</taxon>
        <taxon>Tracheophyta</taxon>
        <taxon>Spermatophyta</taxon>
        <taxon>Magnoliopsida</taxon>
        <taxon>Liliopsida</taxon>
        <taxon>Poales</taxon>
        <taxon>Poaceae</taxon>
        <taxon>BOP clade</taxon>
        <taxon>Pooideae</taxon>
        <taxon>Triticodae</taxon>
        <taxon>Triticeae</taxon>
        <taxon>Triticinae</taxon>
        <taxon>Aegilops</taxon>
    </lineage>
</organism>
<sequence length="73" mass="7838">MKEGASAEKVLMQPCGRPLRRDHVVGTLGRHTAGPEGVQIQYLTKFAAARCHDMDSCRIGDSEATTGGCSIYT</sequence>
<dbReference type="EnsemblPlants" id="EMT19872">
    <property type="protein sequence ID" value="EMT19872"/>
    <property type="gene ID" value="F775_07098"/>
</dbReference>
<accession>R7WBH2</accession>
<proteinExistence type="predicted"/>
<dbReference type="AlphaFoldDB" id="R7WBH2"/>
<protein>
    <submittedName>
        <fullName evidence="1">Uncharacterized protein</fullName>
    </submittedName>
</protein>
<name>R7WBH2_AEGTA</name>
<evidence type="ECO:0000313" key="1">
    <source>
        <dbReference type="EnsemblPlants" id="EMT19872"/>
    </source>
</evidence>